<dbReference type="PANTHER" id="PTHR21666:SF270">
    <property type="entry name" value="MUREIN HYDROLASE ACTIVATOR ENVC"/>
    <property type="match status" value="1"/>
</dbReference>
<dbReference type="PANTHER" id="PTHR21666">
    <property type="entry name" value="PEPTIDASE-RELATED"/>
    <property type="match status" value="1"/>
</dbReference>
<evidence type="ECO:0000256" key="1">
    <source>
        <dbReference type="SAM" id="Coils"/>
    </source>
</evidence>
<keyword evidence="1" id="KW-0175">Coiled coil</keyword>
<evidence type="ECO:0000313" key="3">
    <source>
        <dbReference type="EMBL" id="MFC6356753.1"/>
    </source>
</evidence>
<dbReference type="RefSeq" id="WP_386731706.1">
    <property type="nucleotide sequence ID" value="NZ_JBHSTP010000003.1"/>
</dbReference>
<accession>A0ABW1VIW3</accession>
<feature type="domain" description="M23ase beta-sheet core" evidence="2">
    <location>
        <begin position="343"/>
        <end position="439"/>
    </location>
</feature>
<dbReference type="InterPro" id="IPR011055">
    <property type="entry name" value="Dup_hybrid_motif"/>
</dbReference>
<protein>
    <submittedName>
        <fullName evidence="3">Peptidoglycan DD-metalloendopeptidase family protein</fullName>
    </submittedName>
</protein>
<evidence type="ECO:0000259" key="2">
    <source>
        <dbReference type="Pfam" id="PF01551"/>
    </source>
</evidence>
<dbReference type="CDD" id="cd12797">
    <property type="entry name" value="M23_peptidase"/>
    <property type="match status" value="1"/>
</dbReference>
<sequence>MKRTESGPTQKTTRVPRSIRRARTIVRGGARSLRRRFRVLVATGAIVGMALTGALAAPASATDYPSWQDLQNAKANTAAGAAAVENIKNLIAQLQTQVVEAQAESDRRSNELIVAREKFDEANDRANALQTQADTSQAQADTATKQAGQLAAQLYRTGGGDLSVNLFLDGRKSDGGADQLLSKLGSMSKLVERSSGIYEQAQAAQNTARALSAQAEVAKVEREKLRLAAEEALAQAVAAQAALETALAESQARSIELDQQLRFLQDQEAKTSEAYQAGVAERARLEAERIAREQAERGGGPGAGLPGGWISDQGWAVPASGNITDGYGPRQVYCSSGGCSSGFHRGTDIGTGCSAPIYAAASGTVVYSGRNGTYGNWIEIDHGGGVSTGYAHIRDGGRFVGVGDRVDVGQNIASSGTTGASTGCHLHFEVRINGGAINPVPFMADRGAPLG</sequence>
<dbReference type="Pfam" id="PF01551">
    <property type="entry name" value="Peptidase_M23"/>
    <property type="match status" value="1"/>
</dbReference>
<reference evidence="4" key="1">
    <citation type="journal article" date="2019" name="Int. J. Syst. Evol. Microbiol.">
        <title>The Global Catalogue of Microorganisms (GCM) 10K type strain sequencing project: providing services to taxonomists for standard genome sequencing and annotation.</title>
        <authorList>
            <consortium name="The Broad Institute Genomics Platform"/>
            <consortium name="The Broad Institute Genome Sequencing Center for Infectious Disease"/>
            <person name="Wu L."/>
            <person name="Ma J."/>
        </authorList>
    </citation>
    <scope>NUCLEOTIDE SEQUENCE [LARGE SCALE GENOMIC DNA]</scope>
    <source>
        <strain evidence="4">CCUG 43304</strain>
    </source>
</reference>
<proteinExistence type="predicted"/>
<organism evidence="3 4">
    <name type="scientific">Luethyella okanaganae</name>
    <dbReference type="NCBI Taxonomy" id="69372"/>
    <lineage>
        <taxon>Bacteria</taxon>
        <taxon>Bacillati</taxon>
        <taxon>Actinomycetota</taxon>
        <taxon>Actinomycetes</taxon>
        <taxon>Micrococcales</taxon>
        <taxon>Microbacteriaceae</taxon>
        <taxon>Luethyella</taxon>
    </lineage>
</organism>
<keyword evidence="4" id="KW-1185">Reference proteome</keyword>
<dbReference type="InterPro" id="IPR050570">
    <property type="entry name" value="Cell_wall_metabolism_enzyme"/>
</dbReference>
<evidence type="ECO:0000313" key="4">
    <source>
        <dbReference type="Proteomes" id="UP001596306"/>
    </source>
</evidence>
<dbReference type="SUPFAM" id="SSF51261">
    <property type="entry name" value="Duplicated hybrid motif"/>
    <property type="match status" value="1"/>
</dbReference>
<dbReference type="InterPro" id="IPR016047">
    <property type="entry name" value="M23ase_b-sheet_dom"/>
</dbReference>
<dbReference type="EMBL" id="JBHSTP010000003">
    <property type="protein sequence ID" value="MFC6356753.1"/>
    <property type="molecule type" value="Genomic_DNA"/>
</dbReference>
<comment type="caution">
    <text evidence="3">The sequence shown here is derived from an EMBL/GenBank/DDBJ whole genome shotgun (WGS) entry which is preliminary data.</text>
</comment>
<dbReference type="Proteomes" id="UP001596306">
    <property type="component" value="Unassembled WGS sequence"/>
</dbReference>
<feature type="coiled-coil region" evidence="1">
    <location>
        <begin position="201"/>
        <end position="267"/>
    </location>
</feature>
<dbReference type="Gene3D" id="2.70.70.10">
    <property type="entry name" value="Glucose Permease (Domain IIA)"/>
    <property type="match status" value="1"/>
</dbReference>
<gene>
    <name evidence="3" type="ORF">ACFQB0_11620</name>
</gene>
<name>A0ABW1VIW3_9MICO</name>
<feature type="coiled-coil region" evidence="1">
    <location>
        <begin position="84"/>
        <end position="146"/>
    </location>
</feature>